<dbReference type="SMART" id="SM00530">
    <property type="entry name" value="HTH_XRE"/>
    <property type="match status" value="1"/>
</dbReference>
<keyword evidence="2" id="KW-0238">DNA-binding</keyword>
<dbReference type="OrthoDB" id="9814553at2"/>
<reference evidence="6 8" key="1">
    <citation type="submission" date="2016-08" db="EMBL/GenBank/DDBJ databases">
        <title>Genome sequence of Clavibacter michiganensis spp. strain CASJ009.</title>
        <authorList>
            <person name="Thapa S.P."/>
            <person name="Coaker G."/>
        </authorList>
    </citation>
    <scope>NUCLEOTIDE SEQUENCE [LARGE SCALE GENOMIC DNA]</scope>
    <source>
        <strain evidence="6">CASJ009</strain>
    </source>
</reference>
<dbReference type="Pfam" id="PF01381">
    <property type="entry name" value="HTH_3"/>
    <property type="match status" value="1"/>
</dbReference>
<dbReference type="RefSeq" id="WP_094115566.1">
    <property type="nucleotide sequence ID" value="NZ_PSTS01000016.1"/>
</dbReference>
<feature type="domain" description="HTH cro/C1-type" evidence="5">
    <location>
        <begin position="16"/>
        <end position="70"/>
    </location>
</feature>
<keyword evidence="1" id="KW-0805">Transcription regulation</keyword>
<proteinExistence type="predicted"/>
<dbReference type="InterPro" id="IPR050807">
    <property type="entry name" value="TransReg_Diox_bact_type"/>
</dbReference>
<name>A0A251XTK5_9MICO</name>
<evidence type="ECO:0000256" key="2">
    <source>
        <dbReference type="ARBA" id="ARBA00023125"/>
    </source>
</evidence>
<dbReference type="GO" id="GO:0003700">
    <property type="term" value="F:DNA-binding transcription factor activity"/>
    <property type="evidence" value="ECO:0007669"/>
    <property type="project" value="TreeGrafter"/>
</dbReference>
<dbReference type="SUPFAM" id="SSF47413">
    <property type="entry name" value="lambda repressor-like DNA-binding domains"/>
    <property type="match status" value="1"/>
</dbReference>
<dbReference type="EMBL" id="PSXY01000051">
    <property type="protein sequence ID" value="PPF62790.1"/>
    <property type="molecule type" value="Genomic_DNA"/>
</dbReference>
<evidence type="ECO:0000313" key="6">
    <source>
        <dbReference type="EMBL" id="OUE08619.1"/>
    </source>
</evidence>
<reference evidence="7 9" key="2">
    <citation type="submission" date="2018-02" db="EMBL/GenBank/DDBJ databases">
        <title>Bacteriophage NCPPB3778 and a type I-E CRISPR drive the evolution of the US Biological Select Agent, Rathayibacter toxicus.</title>
        <authorList>
            <person name="Davis E.W.II."/>
            <person name="Tabima J.F."/>
            <person name="Weisberg A.J."/>
            <person name="Lopes L.D."/>
            <person name="Wiseman M.S."/>
            <person name="Wiseman M.S."/>
            <person name="Pupko T."/>
            <person name="Belcher M.S."/>
            <person name="Sechler A.J."/>
            <person name="Tancos M.A."/>
            <person name="Schroeder B.K."/>
            <person name="Murray T.D."/>
            <person name="Luster D.G."/>
            <person name="Schneider W.L."/>
            <person name="Rogers E."/>
            <person name="Andreote F.D."/>
            <person name="Grunwald N.J."/>
            <person name="Putnam M.L."/>
            <person name="Chang J.H."/>
        </authorList>
    </citation>
    <scope>NUCLEOTIDE SEQUENCE [LARGE SCALE GENOMIC DNA]</scope>
    <source>
        <strain evidence="7 9">AY1B3</strain>
    </source>
</reference>
<dbReference type="Proteomes" id="UP000195106">
    <property type="component" value="Unassembled WGS sequence"/>
</dbReference>
<dbReference type="InterPro" id="IPR001387">
    <property type="entry name" value="Cro/C1-type_HTH"/>
</dbReference>
<comment type="caution">
    <text evidence="6">The sequence shown here is derived from an EMBL/GenBank/DDBJ whole genome shotgun (WGS) entry which is preliminary data.</text>
</comment>
<dbReference type="CDD" id="cd00093">
    <property type="entry name" value="HTH_XRE"/>
    <property type="match status" value="1"/>
</dbReference>
<evidence type="ECO:0000313" key="9">
    <source>
        <dbReference type="Proteomes" id="UP000239241"/>
    </source>
</evidence>
<dbReference type="Gene3D" id="1.10.260.40">
    <property type="entry name" value="lambda repressor-like DNA-binding domains"/>
    <property type="match status" value="1"/>
</dbReference>
<dbReference type="PROSITE" id="PS50943">
    <property type="entry name" value="HTH_CROC1"/>
    <property type="match status" value="1"/>
</dbReference>
<dbReference type="InterPro" id="IPR010982">
    <property type="entry name" value="Lambda_DNA-bd_dom_sf"/>
</dbReference>
<evidence type="ECO:0000256" key="3">
    <source>
        <dbReference type="ARBA" id="ARBA00023163"/>
    </source>
</evidence>
<organism evidence="6 8">
    <name type="scientific">Clavibacter michiganensis</name>
    <dbReference type="NCBI Taxonomy" id="28447"/>
    <lineage>
        <taxon>Bacteria</taxon>
        <taxon>Bacillati</taxon>
        <taxon>Actinomycetota</taxon>
        <taxon>Actinomycetes</taxon>
        <taxon>Micrococcales</taxon>
        <taxon>Microbacteriaceae</taxon>
        <taxon>Clavibacter</taxon>
    </lineage>
</organism>
<evidence type="ECO:0000259" key="5">
    <source>
        <dbReference type="PROSITE" id="PS50943"/>
    </source>
</evidence>
<feature type="compositionally biased region" description="Basic and acidic residues" evidence="4">
    <location>
        <begin position="84"/>
        <end position="107"/>
    </location>
</feature>
<dbReference type="EMBL" id="MDHJ01000001">
    <property type="protein sequence ID" value="OUE08619.1"/>
    <property type="molecule type" value="Genomic_DNA"/>
</dbReference>
<evidence type="ECO:0000313" key="8">
    <source>
        <dbReference type="Proteomes" id="UP000195106"/>
    </source>
</evidence>
<evidence type="ECO:0000313" key="7">
    <source>
        <dbReference type="EMBL" id="PPF62790.1"/>
    </source>
</evidence>
<dbReference type="PANTHER" id="PTHR46797">
    <property type="entry name" value="HTH-TYPE TRANSCRIPTIONAL REGULATOR"/>
    <property type="match status" value="1"/>
</dbReference>
<dbReference type="GO" id="GO:0005829">
    <property type="term" value="C:cytosol"/>
    <property type="evidence" value="ECO:0007669"/>
    <property type="project" value="TreeGrafter"/>
</dbReference>
<keyword evidence="3" id="KW-0804">Transcription</keyword>
<dbReference type="Proteomes" id="UP000239241">
    <property type="component" value="Unassembled WGS sequence"/>
</dbReference>
<gene>
    <name evidence="7" type="ORF">C5E16_15790</name>
    <name evidence="6" type="ORF">CMsap09_06700</name>
</gene>
<accession>A0A251XTK5</accession>
<dbReference type="GO" id="GO:0003677">
    <property type="term" value="F:DNA binding"/>
    <property type="evidence" value="ECO:0007669"/>
    <property type="project" value="UniProtKB-KW"/>
</dbReference>
<feature type="region of interest" description="Disordered" evidence="4">
    <location>
        <begin position="78"/>
        <end position="107"/>
    </location>
</feature>
<dbReference type="PANTHER" id="PTHR46797:SF23">
    <property type="entry name" value="HTH-TYPE TRANSCRIPTIONAL REGULATOR SUTR"/>
    <property type="match status" value="1"/>
</dbReference>
<protein>
    <submittedName>
        <fullName evidence="6">Anaerobic benzoate catabolism transcriptional regulator</fullName>
    </submittedName>
    <submittedName>
        <fullName evidence="7">XRE family transcriptional regulator</fullName>
    </submittedName>
</protein>
<sequence>MVTPVSDAAAEFGARVREQRQRIGISQETLAELSGIHWTALGKIERGQRNPSLRNIVKIASGLDVDAGILVTGLTADMLPQDDGDSRADLIRLERERDRRGDSPVRS</sequence>
<evidence type="ECO:0000256" key="1">
    <source>
        <dbReference type="ARBA" id="ARBA00023015"/>
    </source>
</evidence>
<evidence type="ECO:0000256" key="4">
    <source>
        <dbReference type="SAM" id="MobiDB-lite"/>
    </source>
</evidence>
<dbReference type="AlphaFoldDB" id="A0A251XTK5"/>